<proteinExistence type="predicted"/>
<sequence>MKTHRAILAVTLALCLGTPAFAADCYADYKAKQDNPLRLQYGVVELPQAACGDAQAAAAHLAPRLSADGWTLLQIEGTFGPEGLASRRAHAGQSFLRY</sequence>
<dbReference type="STRING" id="564137.SAMN04488238_101402"/>
<dbReference type="AlphaFoldDB" id="A0A1H2RS27"/>
<keyword evidence="1" id="KW-0732">Signal</keyword>
<keyword evidence="3" id="KW-1185">Reference proteome</keyword>
<name>A0A1H2RS27_9RHOB</name>
<accession>A0A1H2RS27</accession>
<reference evidence="2 3" key="1">
    <citation type="submission" date="2016-10" db="EMBL/GenBank/DDBJ databases">
        <authorList>
            <person name="de Groot N.N."/>
        </authorList>
    </citation>
    <scope>NUCLEOTIDE SEQUENCE [LARGE SCALE GENOMIC DNA]</scope>
    <source>
        <strain evidence="2 3">CGMCC 1.8894</strain>
    </source>
</reference>
<evidence type="ECO:0000256" key="1">
    <source>
        <dbReference type="SAM" id="SignalP"/>
    </source>
</evidence>
<evidence type="ECO:0008006" key="4">
    <source>
        <dbReference type="Google" id="ProtNLM"/>
    </source>
</evidence>
<evidence type="ECO:0000313" key="3">
    <source>
        <dbReference type="Proteomes" id="UP000198539"/>
    </source>
</evidence>
<feature type="chain" id="PRO_5011719369" description="DUF4177 domain-containing protein" evidence="1">
    <location>
        <begin position="23"/>
        <end position="98"/>
    </location>
</feature>
<evidence type="ECO:0000313" key="2">
    <source>
        <dbReference type="EMBL" id="SDW22127.1"/>
    </source>
</evidence>
<organism evidence="2 3">
    <name type="scientific">Roseicitreum antarcticum</name>
    <dbReference type="NCBI Taxonomy" id="564137"/>
    <lineage>
        <taxon>Bacteria</taxon>
        <taxon>Pseudomonadati</taxon>
        <taxon>Pseudomonadota</taxon>
        <taxon>Alphaproteobacteria</taxon>
        <taxon>Rhodobacterales</taxon>
        <taxon>Paracoccaceae</taxon>
        <taxon>Roseicitreum</taxon>
    </lineage>
</organism>
<dbReference type="Proteomes" id="UP000198539">
    <property type="component" value="Unassembled WGS sequence"/>
</dbReference>
<dbReference type="RefSeq" id="WP_092884838.1">
    <property type="nucleotide sequence ID" value="NZ_CP061498.1"/>
</dbReference>
<protein>
    <recommendedName>
        <fullName evidence="4">DUF4177 domain-containing protein</fullName>
    </recommendedName>
</protein>
<dbReference type="EMBL" id="FNOM01000001">
    <property type="protein sequence ID" value="SDW22127.1"/>
    <property type="molecule type" value="Genomic_DNA"/>
</dbReference>
<dbReference type="OrthoDB" id="7745874at2"/>
<gene>
    <name evidence="2" type="ORF">SAMN04488238_101402</name>
</gene>
<feature type="signal peptide" evidence="1">
    <location>
        <begin position="1"/>
        <end position="22"/>
    </location>
</feature>